<gene>
    <name evidence="3" type="ORF">LQE92_13280</name>
</gene>
<dbReference type="EMBL" id="JAJNOR010000010">
    <property type="protein sequence ID" value="MCD2493581.1"/>
    <property type="molecule type" value="Genomic_DNA"/>
</dbReference>
<comment type="caution">
    <text evidence="3">The sequence shown here is derived from an EMBL/GenBank/DDBJ whole genome shotgun (WGS) entry which is preliminary data.</text>
</comment>
<dbReference type="InterPro" id="IPR009057">
    <property type="entry name" value="Homeodomain-like_sf"/>
</dbReference>
<evidence type="ECO:0000313" key="3">
    <source>
        <dbReference type="EMBL" id="MCD2493581.1"/>
    </source>
</evidence>
<dbReference type="Gene3D" id="1.10.357.10">
    <property type="entry name" value="Tetracycline Repressor, domain 2"/>
    <property type="match status" value="1"/>
</dbReference>
<protein>
    <submittedName>
        <fullName evidence="3">TetR/AcrR family transcriptional regulator</fullName>
    </submittedName>
</protein>
<feature type="domain" description="HTH tetR-type" evidence="2">
    <location>
        <begin position="33"/>
        <end position="61"/>
    </location>
</feature>
<dbReference type="AlphaFoldDB" id="A0AAP2RKV4"/>
<evidence type="ECO:0000256" key="1">
    <source>
        <dbReference type="ARBA" id="ARBA00023125"/>
    </source>
</evidence>
<accession>A0AAP2RKV4</accession>
<dbReference type="InterPro" id="IPR001647">
    <property type="entry name" value="HTH_TetR"/>
</dbReference>
<reference evidence="3 4" key="1">
    <citation type="submission" date="2021-11" db="EMBL/GenBank/DDBJ databases">
        <title>Lacrimispora sp. nov. NSJ-141 isolated from human feces.</title>
        <authorList>
            <person name="Abdugheni R."/>
        </authorList>
    </citation>
    <scope>NUCLEOTIDE SEQUENCE [LARGE SCALE GENOMIC DNA]</scope>
    <source>
        <strain evidence="3 4">NSJ-141</strain>
    </source>
</reference>
<evidence type="ECO:0000259" key="2">
    <source>
        <dbReference type="Pfam" id="PF00440"/>
    </source>
</evidence>
<dbReference type="Proteomes" id="UP001299265">
    <property type="component" value="Unassembled WGS sequence"/>
</dbReference>
<dbReference type="SUPFAM" id="SSF46689">
    <property type="entry name" value="Homeodomain-like"/>
    <property type="match status" value="1"/>
</dbReference>
<keyword evidence="1" id="KW-0238">DNA-binding</keyword>
<dbReference type="RefSeq" id="WP_231063427.1">
    <property type="nucleotide sequence ID" value="NZ_JAJNOR010000010.1"/>
</dbReference>
<dbReference type="Pfam" id="PF00440">
    <property type="entry name" value="TetR_N"/>
    <property type="match status" value="1"/>
</dbReference>
<proteinExistence type="predicted"/>
<dbReference type="GO" id="GO:0003677">
    <property type="term" value="F:DNA binding"/>
    <property type="evidence" value="ECO:0007669"/>
    <property type="project" value="UniProtKB-KW"/>
</dbReference>
<sequence>MTKEKELSGKKEAIYGSVWNIYVGGKDLGLIRMGEISEASGIPKGTIYEYFRTKDQLIAEAVIWSIGQEASALCERVEKAESFDQKWDMVLEWVRSPAAQSILMIDFISGDKMPERLKEELMRLHRETCCGDDTAARVMNTLLEAGQRDGVLESRGSHLARRSILYSAIAPVLMYGKKQEEFKDTPWEEVKAYSKKLLIVAFKKD</sequence>
<name>A0AAP2RKV4_9FIRM</name>
<organism evidence="3 4">
    <name type="scientific">Lientehia hominis</name>
    <dbReference type="NCBI Taxonomy" id="2897778"/>
    <lineage>
        <taxon>Bacteria</taxon>
        <taxon>Bacillati</taxon>
        <taxon>Bacillota</taxon>
        <taxon>Clostridia</taxon>
        <taxon>Lachnospirales</taxon>
        <taxon>Lachnospiraceae</taxon>
        <taxon>Lientehia</taxon>
    </lineage>
</organism>
<evidence type="ECO:0000313" key="4">
    <source>
        <dbReference type="Proteomes" id="UP001299265"/>
    </source>
</evidence>
<keyword evidence="4" id="KW-1185">Reference proteome</keyword>